<dbReference type="PROSITE" id="PS50109">
    <property type="entry name" value="HIS_KIN"/>
    <property type="match status" value="1"/>
</dbReference>
<dbReference type="InterPro" id="IPR017205">
    <property type="entry name" value="Sig_transdc_His_kinase_ChrS"/>
</dbReference>
<dbReference type="Pfam" id="PF07730">
    <property type="entry name" value="HisKA_3"/>
    <property type="match status" value="1"/>
</dbReference>
<evidence type="ECO:0000313" key="7">
    <source>
        <dbReference type="Proteomes" id="UP000655589"/>
    </source>
</evidence>
<accession>A0A8H9GRH9</accession>
<dbReference type="Proteomes" id="UP000655589">
    <property type="component" value="Unassembled WGS sequence"/>
</dbReference>
<reference evidence="6" key="2">
    <citation type="submission" date="2020-09" db="EMBL/GenBank/DDBJ databases">
        <authorList>
            <person name="Sun Q."/>
            <person name="Ohkuma M."/>
        </authorList>
    </citation>
    <scope>NUCLEOTIDE SEQUENCE</scope>
    <source>
        <strain evidence="6">JCM 3051</strain>
    </source>
</reference>
<dbReference type="Pfam" id="PF02518">
    <property type="entry name" value="HATPase_c"/>
    <property type="match status" value="1"/>
</dbReference>
<protein>
    <submittedName>
        <fullName evidence="6">Two-component sensor histidine kinase</fullName>
    </submittedName>
</protein>
<evidence type="ECO:0000259" key="5">
    <source>
        <dbReference type="PROSITE" id="PS50109"/>
    </source>
</evidence>
<evidence type="ECO:0000256" key="3">
    <source>
        <dbReference type="ARBA" id="ARBA00023012"/>
    </source>
</evidence>
<dbReference type="InterPro" id="IPR003594">
    <property type="entry name" value="HATPase_dom"/>
</dbReference>
<dbReference type="InterPro" id="IPR005467">
    <property type="entry name" value="His_kinase_dom"/>
</dbReference>
<dbReference type="Gene3D" id="1.20.5.1930">
    <property type="match status" value="1"/>
</dbReference>
<feature type="transmembrane region" description="Helical" evidence="4">
    <location>
        <begin position="53"/>
        <end position="74"/>
    </location>
</feature>
<evidence type="ECO:0000313" key="6">
    <source>
        <dbReference type="EMBL" id="GGM41597.1"/>
    </source>
</evidence>
<dbReference type="RefSeq" id="WP_171103609.1">
    <property type="nucleotide sequence ID" value="NZ_BMPT01000023.1"/>
</dbReference>
<dbReference type="SMART" id="SM00387">
    <property type="entry name" value="HATPase_c"/>
    <property type="match status" value="1"/>
</dbReference>
<feature type="transmembrane region" description="Helical" evidence="4">
    <location>
        <begin position="86"/>
        <end position="115"/>
    </location>
</feature>
<feature type="transmembrane region" description="Helical" evidence="4">
    <location>
        <begin position="127"/>
        <end position="148"/>
    </location>
</feature>
<keyword evidence="4" id="KW-0472">Membrane</keyword>
<organism evidence="6 7">
    <name type="scientific">Promicromonospora citrea</name>
    <dbReference type="NCBI Taxonomy" id="43677"/>
    <lineage>
        <taxon>Bacteria</taxon>
        <taxon>Bacillati</taxon>
        <taxon>Actinomycetota</taxon>
        <taxon>Actinomycetes</taxon>
        <taxon>Micrococcales</taxon>
        <taxon>Promicromonosporaceae</taxon>
        <taxon>Promicromonospora</taxon>
    </lineage>
</organism>
<keyword evidence="7" id="KW-1185">Reference proteome</keyword>
<keyword evidence="4" id="KW-0812">Transmembrane</keyword>
<dbReference type="SUPFAM" id="SSF55874">
    <property type="entry name" value="ATPase domain of HSP90 chaperone/DNA topoisomerase II/histidine kinase"/>
    <property type="match status" value="1"/>
</dbReference>
<name>A0A8H9GRH9_9MICO</name>
<keyword evidence="4" id="KW-1133">Transmembrane helix</keyword>
<dbReference type="GO" id="GO:0000155">
    <property type="term" value="F:phosphorelay sensor kinase activity"/>
    <property type="evidence" value="ECO:0007669"/>
    <property type="project" value="InterPro"/>
</dbReference>
<dbReference type="GO" id="GO:0016020">
    <property type="term" value="C:membrane"/>
    <property type="evidence" value="ECO:0007669"/>
    <property type="project" value="InterPro"/>
</dbReference>
<feature type="transmembrane region" description="Helical" evidence="4">
    <location>
        <begin position="29"/>
        <end position="46"/>
    </location>
</feature>
<proteinExistence type="predicted"/>
<dbReference type="AlphaFoldDB" id="A0A8H9GRH9"/>
<feature type="domain" description="Histidine kinase" evidence="5">
    <location>
        <begin position="320"/>
        <end position="406"/>
    </location>
</feature>
<dbReference type="PANTHER" id="PTHR24421">
    <property type="entry name" value="NITRATE/NITRITE SENSOR PROTEIN NARX-RELATED"/>
    <property type="match status" value="1"/>
</dbReference>
<dbReference type="InterPro" id="IPR036890">
    <property type="entry name" value="HATPase_C_sf"/>
</dbReference>
<dbReference type="Gene3D" id="3.30.565.10">
    <property type="entry name" value="Histidine kinase-like ATPase, C-terminal domain"/>
    <property type="match status" value="1"/>
</dbReference>
<keyword evidence="2 6" id="KW-0418">Kinase</keyword>
<dbReference type="InterPro" id="IPR050482">
    <property type="entry name" value="Sensor_HK_TwoCompSys"/>
</dbReference>
<feature type="transmembrane region" description="Helical" evidence="4">
    <location>
        <begin position="160"/>
        <end position="178"/>
    </location>
</feature>
<evidence type="ECO:0000256" key="1">
    <source>
        <dbReference type="ARBA" id="ARBA00022679"/>
    </source>
</evidence>
<dbReference type="InterPro" id="IPR011712">
    <property type="entry name" value="Sig_transdc_His_kin_sub3_dim/P"/>
</dbReference>
<keyword evidence="3" id="KW-0902">Two-component regulatory system</keyword>
<dbReference type="CDD" id="cd16917">
    <property type="entry name" value="HATPase_UhpB-NarQ-NarX-like"/>
    <property type="match status" value="1"/>
</dbReference>
<evidence type="ECO:0000256" key="2">
    <source>
        <dbReference type="ARBA" id="ARBA00022777"/>
    </source>
</evidence>
<comment type="caution">
    <text evidence="6">The sequence shown here is derived from an EMBL/GenBank/DDBJ whole genome shotgun (WGS) entry which is preliminary data.</text>
</comment>
<dbReference type="PIRSF" id="PIRSF037434">
    <property type="entry name" value="STHK_ChrS"/>
    <property type="match status" value="1"/>
</dbReference>
<sequence>MTAEPAPEDGPPESAVDRLYSGWGQQVRWWHAAFGVIVALTLVAVVQDGTRGTPLLVTVVAMAAIVLAYVVWGARAALTREQGRALAYLVVLVAGTAVTVAQVGPASLLLFIAFAQVWMLLETIRRGVVGCLVLAAAVTVGIGARAGFTAEVLRDLVPEMLVTLVFAIGLGLWFHVSMQRAEEHSRLLDELRAAQAELARSNHESGVLAERARLAREIHDTLAQGFTSVVMQAQAASAALEVGDEAAARDRLHVMEDTARANLAEARALVAAFTPVALQDAPLPQALGRLADLFAHEAELVVDYRADGVGPLPAPIEVVLLRAAQEALANVRRHARARTVTVRLSRDGDEVVLVVTDDGQGIAPGVPDGFGLSGMRDRVRSVGGRLAVGPGPGGGTTLCARVPVEASPEGAADEVRGQEVAE</sequence>
<gene>
    <name evidence="6" type="ORF">GCM10010102_41440</name>
</gene>
<keyword evidence="1" id="KW-0808">Transferase</keyword>
<evidence type="ECO:0000256" key="4">
    <source>
        <dbReference type="SAM" id="Phobius"/>
    </source>
</evidence>
<reference evidence="6" key="1">
    <citation type="journal article" date="2014" name="Int. J. Syst. Evol. Microbiol.">
        <title>Complete genome sequence of Corynebacterium casei LMG S-19264T (=DSM 44701T), isolated from a smear-ripened cheese.</title>
        <authorList>
            <consortium name="US DOE Joint Genome Institute (JGI-PGF)"/>
            <person name="Walter F."/>
            <person name="Albersmeier A."/>
            <person name="Kalinowski J."/>
            <person name="Ruckert C."/>
        </authorList>
    </citation>
    <scope>NUCLEOTIDE SEQUENCE</scope>
    <source>
        <strain evidence="6">JCM 3051</strain>
    </source>
</reference>
<dbReference type="PANTHER" id="PTHR24421:SF62">
    <property type="entry name" value="SENSORY TRANSDUCTION HISTIDINE KINASE"/>
    <property type="match status" value="1"/>
</dbReference>
<dbReference type="EMBL" id="BMPT01000023">
    <property type="protein sequence ID" value="GGM41597.1"/>
    <property type="molecule type" value="Genomic_DNA"/>
</dbReference>
<dbReference type="GO" id="GO:0046983">
    <property type="term" value="F:protein dimerization activity"/>
    <property type="evidence" value="ECO:0007669"/>
    <property type="project" value="InterPro"/>
</dbReference>